<dbReference type="PIRSF" id="PIRSF000390">
    <property type="entry name" value="PLP_StrS"/>
    <property type="match status" value="1"/>
</dbReference>
<evidence type="ECO:0000256" key="4">
    <source>
        <dbReference type="PIRSR" id="PIRSR000390-2"/>
    </source>
</evidence>
<gene>
    <name evidence="6" type="ORF">PF66_01695</name>
</gene>
<sequence>MTLAIHGGTPLRQTAYPQWPHYGPEEEQALLRSLRQGHWWRMQGNENLAFEQSFTQVHGGHSAFAVANGTVALEIALQAAGVMPGDEVIVPAFTFISTSMACQRIGATAIPVDVCADTLCIDPAAIEANITPRTRVIIPVHMSGHMSDMASLSRIADQHRLVLIQDAAHAHGAQGLGGAKIGDYGTLACFSFQNFKLMTAGEGGLVLCPNEALREKVFLYGNCGRPLGDRSYQHTVVGTNARLGEFNAAVLSAQLERLPAQNELRQHNARLLMDALNHDALVIPQGRTADAHVHPYYMVLFTLPEDGDLGQLDRNQVVDALVAEGIPAFRAYQAIYRIPSFWQAPAPAHYDQAHFITHCPVTERVASRGIWIHHRALLGSEQDTLDIALAVRKVVQHLAGSR</sequence>
<dbReference type="InterPro" id="IPR015424">
    <property type="entry name" value="PyrdxlP-dep_Trfase"/>
</dbReference>
<dbReference type="InterPro" id="IPR015421">
    <property type="entry name" value="PyrdxlP-dep_Trfase_major"/>
</dbReference>
<keyword evidence="6" id="KW-0808">Transferase</keyword>
<comment type="caution">
    <text evidence="6">The sequence shown here is derived from an EMBL/GenBank/DDBJ whole genome shotgun (WGS) entry which is preliminary data.</text>
</comment>
<keyword evidence="7" id="KW-1185">Reference proteome</keyword>
<proteinExistence type="inferred from homology"/>
<dbReference type="GO" id="GO:0030170">
    <property type="term" value="F:pyridoxal phosphate binding"/>
    <property type="evidence" value="ECO:0007669"/>
    <property type="project" value="TreeGrafter"/>
</dbReference>
<name>A0A0N0E576_9PSED</name>
<keyword evidence="6" id="KW-0032">Aminotransferase</keyword>
<dbReference type="OrthoDB" id="9804264at2"/>
<dbReference type="Gene3D" id="3.40.640.10">
    <property type="entry name" value="Type I PLP-dependent aspartate aminotransferase-like (Major domain)"/>
    <property type="match status" value="1"/>
</dbReference>
<dbReference type="EC" id="2.6.1.-" evidence="6"/>
<evidence type="ECO:0000256" key="5">
    <source>
        <dbReference type="RuleBase" id="RU004508"/>
    </source>
</evidence>
<dbReference type="InterPro" id="IPR015422">
    <property type="entry name" value="PyrdxlP-dep_Trfase_small"/>
</dbReference>
<dbReference type="EMBL" id="JSYZ01000004">
    <property type="protein sequence ID" value="KPA92111.1"/>
    <property type="molecule type" value="Genomic_DNA"/>
</dbReference>
<dbReference type="Pfam" id="PF01041">
    <property type="entry name" value="DegT_DnrJ_EryC1"/>
    <property type="match status" value="1"/>
</dbReference>
<dbReference type="GO" id="GO:0016829">
    <property type="term" value="F:lyase activity"/>
    <property type="evidence" value="ECO:0007669"/>
    <property type="project" value="UniProtKB-KW"/>
</dbReference>
<dbReference type="InterPro" id="IPR000653">
    <property type="entry name" value="DegT/StrS_aminotransferase"/>
</dbReference>
<dbReference type="CDD" id="cd00616">
    <property type="entry name" value="AHBA_syn"/>
    <property type="match status" value="1"/>
</dbReference>
<dbReference type="SUPFAM" id="SSF53383">
    <property type="entry name" value="PLP-dependent transferases"/>
    <property type="match status" value="1"/>
</dbReference>
<reference evidence="6 7" key="1">
    <citation type="journal article" date="2015" name="PLoS ONE">
        <title>Rice-Infecting Pseudomonas Genomes Are Highly Accessorized and Harbor Multiple Putative Virulence Mechanisms to Cause Sheath Brown Rot.</title>
        <authorList>
            <person name="Quibod I.L."/>
            <person name="Grande G."/>
            <person name="Oreiro E.G."/>
            <person name="Borja F.N."/>
            <person name="Dossa G.S."/>
            <person name="Mauleon R."/>
            <person name="Cruz C.V."/>
            <person name="Oliva R."/>
        </authorList>
    </citation>
    <scope>NUCLEOTIDE SEQUENCE [LARGE SCALE GENOMIC DNA]</scope>
    <source>
        <strain evidence="6 7">IRRI 6609</strain>
    </source>
</reference>
<feature type="active site" description="Proton acceptor" evidence="3">
    <location>
        <position position="196"/>
    </location>
</feature>
<comment type="similarity">
    <text evidence="2 5">Belongs to the DegT/DnrJ/EryC1 family.</text>
</comment>
<evidence type="ECO:0000256" key="1">
    <source>
        <dbReference type="ARBA" id="ARBA00022898"/>
    </source>
</evidence>
<evidence type="ECO:0000256" key="3">
    <source>
        <dbReference type="PIRSR" id="PIRSR000390-1"/>
    </source>
</evidence>
<evidence type="ECO:0000313" key="6">
    <source>
        <dbReference type="EMBL" id="KPA92111.1"/>
    </source>
</evidence>
<dbReference type="AlphaFoldDB" id="A0A0N0E576"/>
<dbReference type="PANTHER" id="PTHR30244">
    <property type="entry name" value="TRANSAMINASE"/>
    <property type="match status" value="1"/>
</dbReference>
<dbReference type="GO" id="GO:0000271">
    <property type="term" value="P:polysaccharide biosynthetic process"/>
    <property type="evidence" value="ECO:0007669"/>
    <property type="project" value="TreeGrafter"/>
</dbReference>
<protein>
    <submittedName>
        <fullName evidence="6">Putative PLP-dependent enzyme</fullName>
        <ecNumber evidence="6">2.6.1.-</ecNumber>
        <ecNumber evidence="6">4.2.1.144</ecNumber>
    </submittedName>
</protein>
<evidence type="ECO:0000256" key="2">
    <source>
        <dbReference type="ARBA" id="ARBA00037999"/>
    </source>
</evidence>
<dbReference type="PANTHER" id="PTHR30244:SF34">
    <property type="entry name" value="DTDP-4-AMINO-4,6-DIDEOXYGALACTOSE TRANSAMINASE"/>
    <property type="match status" value="1"/>
</dbReference>
<feature type="modified residue" description="N6-(pyridoxal phosphate)lysine" evidence="4">
    <location>
        <position position="196"/>
    </location>
</feature>
<dbReference type="PATRIC" id="fig|50340.43.peg.4854"/>
<organism evidence="6 7">
    <name type="scientific">Pseudomonas asplenii</name>
    <dbReference type="NCBI Taxonomy" id="53407"/>
    <lineage>
        <taxon>Bacteria</taxon>
        <taxon>Pseudomonadati</taxon>
        <taxon>Pseudomonadota</taxon>
        <taxon>Gammaproteobacteria</taxon>
        <taxon>Pseudomonadales</taxon>
        <taxon>Pseudomonadaceae</taxon>
        <taxon>Pseudomonas</taxon>
    </lineage>
</organism>
<dbReference type="EC" id="4.2.1.144" evidence="6"/>
<keyword evidence="6" id="KW-0456">Lyase</keyword>
<accession>A0A0N0E576</accession>
<dbReference type="GO" id="GO:0008483">
    <property type="term" value="F:transaminase activity"/>
    <property type="evidence" value="ECO:0007669"/>
    <property type="project" value="UniProtKB-KW"/>
</dbReference>
<dbReference type="Gene3D" id="3.90.1150.10">
    <property type="entry name" value="Aspartate Aminotransferase, domain 1"/>
    <property type="match status" value="1"/>
</dbReference>
<dbReference type="RefSeq" id="WP_054062407.1">
    <property type="nucleotide sequence ID" value="NZ_JSYZ01000004.1"/>
</dbReference>
<evidence type="ECO:0000313" key="7">
    <source>
        <dbReference type="Proteomes" id="UP000037931"/>
    </source>
</evidence>
<dbReference type="STRING" id="50340.PF66_01695"/>
<keyword evidence="1 4" id="KW-0663">Pyridoxal phosphate</keyword>
<dbReference type="Proteomes" id="UP000037931">
    <property type="component" value="Unassembled WGS sequence"/>
</dbReference>